<dbReference type="PANTHER" id="PTHR43316">
    <property type="entry name" value="HYDROLASE, HALOACID DELAHOGENASE-RELATED"/>
    <property type="match status" value="1"/>
</dbReference>
<comment type="caution">
    <text evidence="2">The sequence shown here is derived from an EMBL/GenBank/DDBJ whole genome shotgun (WGS) entry which is preliminary data.</text>
</comment>
<dbReference type="PATRIC" id="fig|136160.3.peg.1251"/>
<proteinExistence type="predicted"/>
<dbReference type="Pfam" id="PF00702">
    <property type="entry name" value="Hydrolase"/>
    <property type="match status" value="1"/>
</dbReference>
<dbReference type="InterPro" id="IPR036412">
    <property type="entry name" value="HAD-like_sf"/>
</dbReference>
<dbReference type="PANTHER" id="PTHR43316:SF8">
    <property type="entry name" value="HAD FAMILY HYDROLASE"/>
    <property type="match status" value="1"/>
</dbReference>
<dbReference type="Gene3D" id="3.40.50.1000">
    <property type="entry name" value="HAD superfamily/HAD-like"/>
    <property type="match status" value="1"/>
</dbReference>
<evidence type="ECO:0000313" key="2">
    <source>
        <dbReference type="EMBL" id="KOO38269.1"/>
    </source>
</evidence>
<dbReference type="GO" id="GO:0016787">
    <property type="term" value="F:hydrolase activity"/>
    <property type="evidence" value="ECO:0007669"/>
    <property type="project" value="UniProtKB-KW"/>
</dbReference>
<gene>
    <name evidence="2" type="ORF">AMD02_04880</name>
</gene>
<protein>
    <submittedName>
        <fullName evidence="2">Hydrolase</fullName>
    </submittedName>
</protein>
<dbReference type="RefSeq" id="WP_053430618.1">
    <property type="nucleotide sequence ID" value="NZ_CP040441.1"/>
</dbReference>
<dbReference type="AlphaFoldDB" id="A0A0M0KHJ4"/>
<dbReference type="InterPro" id="IPR051540">
    <property type="entry name" value="S-2-haloacid_dehalogenase"/>
</dbReference>
<dbReference type="GeneID" id="87598495"/>
<dbReference type="EMBL" id="LILD01000001">
    <property type="protein sequence ID" value="KOO38269.1"/>
    <property type="molecule type" value="Genomic_DNA"/>
</dbReference>
<dbReference type="InterPro" id="IPR023214">
    <property type="entry name" value="HAD_sf"/>
</dbReference>
<accession>A0A0M0KHJ4</accession>
<organism evidence="2">
    <name type="scientific">Halalkalibacterium halodurans</name>
    <name type="common">Bacillus halodurans</name>
    <dbReference type="NCBI Taxonomy" id="86665"/>
    <lineage>
        <taxon>Bacteria</taxon>
        <taxon>Bacillati</taxon>
        <taxon>Bacillota</taxon>
        <taxon>Bacilli</taxon>
        <taxon>Bacillales</taxon>
        <taxon>Bacillaceae</taxon>
        <taxon>Halalkalibacterium (ex Joshi et al. 2022)</taxon>
    </lineage>
</organism>
<evidence type="ECO:0000256" key="1">
    <source>
        <dbReference type="ARBA" id="ARBA00022801"/>
    </source>
</evidence>
<sequence>MNPVLKSSRLVIFDLDGTLYEGTDHFDYYANHLKQNVPQSQQLDFWRDYTAMKDGHHPVQIGKGYDVKRDFILTIDPMTISVQSVQTWDGSYVPAEEWETLYSDPVSFDFETIIAVGDGWWYPFVTAKHYGVEDCYASYVATKEYMVTDEFELTPLPGLREGLIELKATKEIVLVTNSDREDVQRLLHELHLHDVFNHIITSAKKPTRTTDIFKEVVHQYEVDMSQVVSVGDNFMNEIAQALTLGMQGIYIHPHRASEVAHDHLTVIRSVVELFKN</sequence>
<name>A0A0M0KHJ4_ALKHA</name>
<dbReference type="SUPFAM" id="SSF56784">
    <property type="entry name" value="HAD-like"/>
    <property type="match status" value="1"/>
</dbReference>
<keyword evidence="1 2" id="KW-0378">Hydrolase</keyword>
<reference evidence="2" key="1">
    <citation type="submission" date="2015-08" db="EMBL/GenBank/DDBJ databases">
        <title>Complete DNA Sequence of Pseudomonas syringae pv. actinidiae, the Causal Agent of Kiwifruit Canker Disease.</title>
        <authorList>
            <person name="Rikkerink E.H.A."/>
            <person name="Fineran P.C."/>
        </authorList>
    </citation>
    <scope>NUCLEOTIDE SEQUENCE</scope>
    <source>
        <strain evidence="2">DSM 13666</strain>
    </source>
</reference>